<evidence type="ECO:0000313" key="2">
    <source>
        <dbReference type="EMBL" id="PCH37089.1"/>
    </source>
</evidence>
<evidence type="ECO:0000313" key="3">
    <source>
        <dbReference type="Proteomes" id="UP000218811"/>
    </source>
</evidence>
<dbReference type="EMBL" id="KB467909">
    <property type="protein sequence ID" value="PCH37089.1"/>
    <property type="molecule type" value="Genomic_DNA"/>
</dbReference>
<dbReference type="AlphaFoldDB" id="A0A2H3JEC6"/>
<proteinExistence type="predicted"/>
<name>A0A2H3JEC6_WOLCO</name>
<feature type="region of interest" description="Disordered" evidence="1">
    <location>
        <begin position="277"/>
        <end position="298"/>
    </location>
</feature>
<accession>A0A2H3JEC6</accession>
<dbReference type="Proteomes" id="UP000218811">
    <property type="component" value="Unassembled WGS sequence"/>
</dbReference>
<evidence type="ECO:0008006" key="4">
    <source>
        <dbReference type="Google" id="ProtNLM"/>
    </source>
</evidence>
<sequence>MTHRAASYLHPLQPSNGWKEQPFVGEFPPQFDFTSPALQQQYATSTSPTSSSSSVLSSPAEDHEYKHNVLPYQIDEQQHRVALVDGNYPFTFQYPSAMLNQQNQFLPAASHQPFFIPPPSQSAPLIRSVYQPHGHPHATFSSSPSLYPSLLAPAVGAVPLIQPPPPPAWVTQPNALSQTTLPSNGYKKRRRPTAGRSKAGRAARGVTQDLGATVAADQTVKPVPKRQRRIHEDENTPPIASLATDVGTPHSTLSETHGGFEGGPPVNMQSIAGFSTLVTSPDPAGHPGSNAANPARNYANPRTHVPALAQLAQPPTLGPIEVPTEAPTSYRCRLGNCEALIPTSYEKNKAQRHVWEHYPSACRSEKRVLTCNWWLDGEHRTCGAEVQIITLGRHIAKVHGPRMEWMCPICDKRGVRKDAISAHMRRRHEVVATPKRKAIQKLEKPKELESQESQALRRDSSAPPLEIVAPSVLESDTLSWSDHTPRHPTPMNNPAACMHLHDDPVDIESHRPQPTSIDPRLLLMPGSFKHLPNERQLCENSNVNWEEVSIAMQLLLSIMSRSIYSLGIIAKDVVSVACDRLQSVQRSVALQRVMATSHGLNVWMAVYVADITRYGSHRDPAVYESCLWLRLQLNVAA</sequence>
<feature type="compositionally biased region" description="Basic residues" evidence="1">
    <location>
        <begin position="186"/>
        <end position="201"/>
    </location>
</feature>
<keyword evidence="3" id="KW-1185">Reference proteome</keyword>
<feature type="compositionally biased region" description="Low complexity" evidence="1">
    <location>
        <begin position="44"/>
        <end position="58"/>
    </location>
</feature>
<reference evidence="2 3" key="1">
    <citation type="journal article" date="2012" name="Science">
        <title>The Paleozoic origin of enzymatic lignin decomposition reconstructed from 31 fungal genomes.</title>
        <authorList>
            <person name="Floudas D."/>
            <person name="Binder M."/>
            <person name="Riley R."/>
            <person name="Barry K."/>
            <person name="Blanchette R.A."/>
            <person name="Henrissat B."/>
            <person name="Martinez A.T."/>
            <person name="Otillar R."/>
            <person name="Spatafora J.W."/>
            <person name="Yadav J.S."/>
            <person name="Aerts A."/>
            <person name="Benoit I."/>
            <person name="Boyd A."/>
            <person name="Carlson A."/>
            <person name="Copeland A."/>
            <person name="Coutinho P.M."/>
            <person name="de Vries R.P."/>
            <person name="Ferreira P."/>
            <person name="Findley K."/>
            <person name="Foster B."/>
            <person name="Gaskell J."/>
            <person name="Glotzer D."/>
            <person name="Gorecki P."/>
            <person name="Heitman J."/>
            <person name="Hesse C."/>
            <person name="Hori C."/>
            <person name="Igarashi K."/>
            <person name="Jurgens J.A."/>
            <person name="Kallen N."/>
            <person name="Kersten P."/>
            <person name="Kohler A."/>
            <person name="Kuees U."/>
            <person name="Kumar T.K.A."/>
            <person name="Kuo A."/>
            <person name="LaButti K."/>
            <person name="Larrondo L.F."/>
            <person name="Lindquist E."/>
            <person name="Ling A."/>
            <person name="Lombard V."/>
            <person name="Lucas S."/>
            <person name="Lundell T."/>
            <person name="Martin R."/>
            <person name="McLaughlin D.J."/>
            <person name="Morgenstern I."/>
            <person name="Morin E."/>
            <person name="Murat C."/>
            <person name="Nagy L.G."/>
            <person name="Nolan M."/>
            <person name="Ohm R.A."/>
            <person name="Patyshakuliyeva A."/>
            <person name="Rokas A."/>
            <person name="Ruiz-Duenas F.J."/>
            <person name="Sabat G."/>
            <person name="Salamov A."/>
            <person name="Samejima M."/>
            <person name="Schmutz J."/>
            <person name="Slot J.C."/>
            <person name="St John F."/>
            <person name="Stenlid J."/>
            <person name="Sun H."/>
            <person name="Sun S."/>
            <person name="Syed K."/>
            <person name="Tsang A."/>
            <person name="Wiebenga A."/>
            <person name="Young D."/>
            <person name="Pisabarro A."/>
            <person name="Eastwood D.C."/>
            <person name="Martin F."/>
            <person name="Cullen D."/>
            <person name="Grigoriev I.V."/>
            <person name="Hibbett D.S."/>
        </authorList>
    </citation>
    <scope>NUCLEOTIDE SEQUENCE [LARGE SCALE GENOMIC DNA]</scope>
    <source>
        <strain evidence="2 3">MD-104</strain>
    </source>
</reference>
<gene>
    <name evidence="2" type="ORF">WOLCODRAFT_146529</name>
</gene>
<organism evidence="2 3">
    <name type="scientific">Wolfiporia cocos (strain MD-104)</name>
    <name type="common">Brown rot fungus</name>
    <dbReference type="NCBI Taxonomy" id="742152"/>
    <lineage>
        <taxon>Eukaryota</taxon>
        <taxon>Fungi</taxon>
        <taxon>Dikarya</taxon>
        <taxon>Basidiomycota</taxon>
        <taxon>Agaricomycotina</taxon>
        <taxon>Agaricomycetes</taxon>
        <taxon>Polyporales</taxon>
        <taxon>Phaeolaceae</taxon>
        <taxon>Wolfiporia</taxon>
    </lineage>
</organism>
<feature type="region of interest" description="Disordered" evidence="1">
    <location>
        <begin position="433"/>
        <end position="461"/>
    </location>
</feature>
<feature type="region of interest" description="Disordered" evidence="1">
    <location>
        <begin position="221"/>
        <end position="257"/>
    </location>
</feature>
<protein>
    <recommendedName>
        <fullName evidence="4">C2H2-type domain-containing protein</fullName>
    </recommendedName>
</protein>
<evidence type="ECO:0000256" key="1">
    <source>
        <dbReference type="SAM" id="MobiDB-lite"/>
    </source>
</evidence>
<feature type="region of interest" description="Disordered" evidence="1">
    <location>
        <begin position="176"/>
        <end position="206"/>
    </location>
</feature>
<feature type="compositionally biased region" description="Basic and acidic residues" evidence="1">
    <location>
        <begin position="440"/>
        <end position="460"/>
    </location>
</feature>
<feature type="region of interest" description="Disordered" evidence="1">
    <location>
        <begin position="39"/>
        <end position="60"/>
    </location>
</feature>